<sequence>MWTHDGFVSRVDETLILQWFCGYVIPILTAPYSYLSLDTTPL</sequence>
<evidence type="ECO:0000256" key="1">
    <source>
        <dbReference type="SAM" id="Phobius"/>
    </source>
</evidence>
<feature type="transmembrane region" description="Helical" evidence="1">
    <location>
        <begin position="16"/>
        <end position="35"/>
    </location>
</feature>
<accession>A0A0E9VZD5</accession>
<name>A0A0E9VZD5_ANGAN</name>
<keyword evidence="1" id="KW-1133">Transmembrane helix</keyword>
<dbReference type="AlphaFoldDB" id="A0A0E9VZD5"/>
<organism evidence="2">
    <name type="scientific">Anguilla anguilla</name>
    <name type="common">European freshwater eel</name>
    <name type="synonym">Muraena anguilla</name>
    <dbReference type="NCBI Taxonomy" id="7936"/>
    <lineage>
        <taxon>Eukaryota</taxon>
        <taxon>Metazoa</taxon>
        <taxon>Chordata</taxon>
        <taxon>Craniata</taxon>
        <taxon>Vertebrata</taxon>
        <taxon>Euteleostomi</taxon>
        <taxon>Actinopterygii</taxon>
        <taxon>Neopterygii</taxon>
        <taxon>Teleostei</taxon>
        <taxon>Anguilliformes</taxon>
        <taxon>Anguillidae</taxon>
        <taxon>Anguilla</taxon>
    </lineage>
</organism>
<protein>
    <submittedName>
        <fullName evidence="2">Uncharacterized protein</fullName>
    </submittedName>
</protein>
<reference evidence="2" key="2">
    <citation type="journal article" date="2015" name="Fish Shellfish Immunol.">
        <title>Early steps in the European eel (Anguilla anguilla)-Vibrio vulnificus interaction in the gills: Role of the RtxA13 toxin.</title>
        <authorList>
            <person name="Callol A."/>
            <person name="Pajuelo D."/>
            <person name="Ebbesson L."/>
            <person name="Teles M."/>
            <person name="MacKenzie S."/>
            <person name="Amaro C."/>
        </authorList>
    </citation>
    <scope>NUCLEOTIDE SEQUENCE</scope>
</reference>
<reference evidence="2" key="1">
    <citation type="submission" date="2014-11" db="EMBL/GenBank/DDBJ databases">
        <authorList>
            <person name="Amaro Gonzalez C."/>
        </authorList>
    </citation>
    <scope>NUCLEOTIDE SEQUENCE</scope>
</reference>
<keyword evidence="1" id="KW-0472">Membrane</keyword>
<keyword evidence="1" id="KW-0812">Transmembrane</keyword>
<dbReference type="EMBL" id="GBXM01025073">
    <property type="protein sequence ID" value="JAH83504.1"/>
    <property type="molecule type" value="Transcribed_RNA"/>
</dbReference>
<evidence type="ECO:0000313" key="2">
    <source>
        <dbReference type="EMBL" id="JAH83504.1"/>
    </source>
</evidence>
<proteinExistence type="predicted"/>